<keyword evidence="1" id="KW-0812">Transmembrane</keyword>
<reference evidence="2" key="2">
    <citation type="journal article" date="2019" name="Genome Biol. Evol.">
        <title>Day and night: Metabolic profiles and evolutionary relationships of six axenic non-marine cyanobacteria.</title>
        <authorList>
            <person name="Will S.E."/>
            <person name="Henke P."/>
            <person name="Boedeker C."/>
            <person name="Huang S."/>
            <person name="Brinkmann H."/>
            <person name="Rohde M."/>
            <person name="Jarek M."/>
            <person name="Friedl T."/>
            <person name="Seufert S."/>
            <person name="Schumacher M."/>
            <person name="Overmann J."/>
            <person name="Neumann-Schaal M."/>
            <person name="Petersen J."/>
        </authorList>
    </citation>
    <scope>NUCLEOTIDE SEQUENCE [LARGE SCALE GENOMIC DNA]</scope>
    <source>
        <strain evidence="2">PCC 7102</strain>
    </source>
</reference>
<organism evidence="2 3">
    <name type="scientific">Dulcicalothrix desertica PCC 7102</name>
    <dbReference type="NCBI Taxonomy" id="232991"/>
    <lineage>
        <taxon>Bacteria</taxon>
        <taxon>Bacillati</taxon>
        <taxon>Cyanobacteriota</taxon>
        <taxon>Cyanophyceae</taxon>
        <taxon>Nostocales</taxon>
        <taxon>Calotrichaceae</taxon>
        <taxon>Dulcicalothrix</taxon>
    </lineage>
</organism>
<feature type="transmembrane region" description="Helical" evidence="1">
    <location>
        <begin position="149"/>
        <end position="166"/>
    </location>
</feature>
<accession>A0A433VA82</accession>
<dbReference type="EMBL" id="RSCL01000014">
    <property type="protein sequence ID" value="RUT03022.1"/>
    <property type="molecule type" value="Genomic_DNA"/>
</dbReference>
<feature type="transmembrane region" description="Helical" evidence="1">
    <location>
        <begin position="115"/>
        <end position="137"/>
    </location>
</feature>
<keyword evidence="3" id="KW-1185">Reference proteome</keyword>
<dbReference type="PANTHER" id="PTHR36009:SF3">
    <property type="entry name" value="TRANSMEMBRANE PROTEIN"/>
    <property type="match status" value="1"/>
</dbReference>
<evidence type="ECO:0000256" key="1">
    <source>
        <dbReference type="SAM" id="Phobius"/>
    </source>
</evidence>
<feature type="transmembrane region" description="Helical" evidence="1">
    <location>
        <begin position="39"/>
        <end position="63"/>
    </location>
</feature>
<dbReference type="PANTHER" id="PTHR36009">
    <property type="match status" value="1"/>
</dbReference>
<feature type="transmembrane region" description="Helical" evidence="1">
    <location>
        <begin position="186"/>
        <end position="204"/>
    </location>
</feature>
<evidence type="ECO:0000313" key="3">
    <source>
        <dbReference type="Proteomes" id="UP000271624"/>
    </source>
</evidence>
<keyword evidence="1" id="KW-1133">Transmembrane helix</keyword>
<feature type="transmembrane region" description="Helical" evidence="1">
    <location>
        <begin position="75"/>
        <end position="93"/>
    </location>
</feature>
<evidence type="ECO:0008006" key="4">
    <source>
        <dbReference type="Google" id="ProtNLM"/>
    </source>
</evidence>
<name>A0A433VA82_9CYAN</name>
<reference evidence="2" key="1">
    <citation type="submission" date="2018-12" db="EMBL/GenBank/DDBJ databases">
        <authorList>
            <person name="Will S."/>
            <person name="Neumann-Schaal M."/>
            <person name="Henke P."/>
        </authorList>
    </citation>
    <scope>NUCLEOTIDE SEQUENCE</scope>
    <source>
        <strain evidence="2">PCC 7102</strain>
    </source>
</reference>
<proteinExistence type="predicted"/>
<sequence>MWLLWAGFIVYVVFLAPPLHLEATIKLLVNILTLQWTQVNPVILSLFSLVGIWLLIYSSLLFFDGRMQSIRFYPFAIASIASGVIGLIPYLALRESNQSFSGEKDKFLNFLDSRFFAYSLTVTTLGLFIYAFIFGNWDGFIDQFMQDKFIHGMSLAFCLFYLLFPTSILDDDITRRNWNKQQMGQLYLFIALAPLFGPLAYLCLRPKVVASQFVDEL</sequence>
<protein>
    <recommendedName>
        <fullName evidence="4">DUF2834 domain-containing protein</fullName>
    </recommendedName>
</protein>
<dbReference type="Proteomes" id="UP000271624">
    <property type="component" value="Unassembled WGS sequence"/>
</dbReference>
<dbReference type="AlphaFoldDB" id="A0A433VA82"/>
<evidence type="ECO:0000313" key="2">
    <source>
        <dbReference type="EMBL" id="RUT03022.1"/>
    </source>
</evidence>
<keyword evidence="1" id="KW-0472">Membrane</keyword>
<gene>
    <name evidence="2" type="ORF">DSM106972_053300</name>
</gene>
<comment type="caution">
    <text evidence="2">The sequence shown here is derived from an EMBL/GenBank/DDBJ whole genome shotgun (WGS) entry which is preliminary data.</text>
</comment>